<proteinExistence type="predicted"/>
<comment type="caution">
    <text evidence="1">The sequence shown here is derived from an EMBL/GenBank/DDBJ whole genome shotgun (WGS) entry which is preliminary data.</text>
</comment>
<dbReference type="RefSeq" id="WP_190825204.1">
    <property type="nucleotide sequence ID" value="NZ_CAWPPI010000009.1"/>
</dbReference>
<evidence type="ECO:0000313" key="1">
    <source>
        <dbReference type="EMBL" id="MBD2770928.1"/>
    </source>
</evidence>
<reference evidence="1" key="1">
    <citation type="submission" date="2020-09" db="EMBL/GenBank/DDBJ databases">
        <title>Iningainema tapete sp. nov. (Scytonemataceae, Cyanobacteria) from greenhouses in central Florida (USA) produces two types of nodularin with biosynthetic potential for microcystin-LR and anabaenopeptins.</title>
        <authorList>
            <person name="Berthold D.E."/>
            <person name="Lefler F.W."/>
            <person name="Huang I.-S."/>
            <person name="Abdulla H."/>
            <person name="Zimba P.V."/>
            <person name="Laughinghouse H.D. IV."/>
        </authorList>
    </citation>
    <scope>NUCLEOTIDE SEQUENCE</scope>
    <source>
        <strain evidence="1">BLCCT55</strain>
    </source>
</reference>
<evidence type="ECO:0000313" key="2">
    <source>
        <dbReference type="Proteomes" id="UP000629098"/>
    </source>
</evidence>
<keyword evidence="2" id="KW-1185">Reference proteome</keyword>
<sequence length="82" mass="9385">MQNQKSYLVFDLSSECSFGEGLGVYTSYDLAIKAMQDRINDYSGVDTDIYLHCFSINLNDPICEYHPIVNYSEGNWDISQQT</sequence>
<name>A0A8J7BWG8_9CYAN</name>
<gene>
    <name evidence="1" type="ORF">ICL16_02015</name>
</gene>
<dbReference type="Proteomes" id="UP000629098">
    <property type="component" value="Unassembled WGS sequence"/>
</dbReference>
<dbReference type="AlphaFoldDB" id="A0A8J7BWG8"/>
<organism evidence="1 2">
    <name type="scientific">Iningainema tapete BLCC-T55</name>
    <dbReference type="NCBI Taxonomy" id="2748662"/>
    <lineage>
        <taxon>Bacteria</taxon>
        <taxon>Bacillati</taxon>
        <taxon>Cyanobacteriota</taxon>
        <taxon>Cyanophyceae</taxon>
        <taxon>Nostocales</taxon>
        <taxon>Scytonemataceae</taxon>
        <taxon>Iningainema tapete</taxon>
    </lineage>
</organism>
<protein>
    <submittedName>
        <fullName evidence="1">Uncharacterized protein</fullName>
    </submittedName>
</protein>
<accession>A0A8J7BWG8</accession>
<dbReference type="EMBL" id="JACXAE010000009">
    <property type="protein sequence ID" value="MBD2770928.1"/>
    <property type="molecule type" value="Genomic_DNA"/>
</dbReference>